<dbReference type="Proteomes" id="UP000832011">
    <property type="component" value="Chromosome"/>
</dbReference>
<accession>A0ABY4E044</accession>
<sequence length="58" mass="6787">MTSYVTHVYDENHPDFEQLSVFSYTPGFVGASWDNAFEQIAKLEVENNELKQRLAQYE</sequence>
<evidence type="ECO:0000313" key="1">
    <source>
        <dbReference type="EMBL" id="UOO89152.1"/>
    </source>
</evidence>
<keyword evidence="2" id="KW-1185">Reference proteome</keyword>
<proteinExistence type="predicted"/>
<dbReference type="RefSeq" id="WP_159061441.1">
    <property type="nucleotide sequence ID" value="NZ_CABKVG010000010.1"/>
</dbReference>
<protein>
    <submittedName>
        <fullName evidence="1">Uncharacterized protein</fullName>
    </submittedName>
</protein>
<reference evidence="1 2" key="1">
    <citation type="journal article" date="2022" name="Res Sq">
        <title>Evolution of multicellular longitudinally dividing oral cavity symbionts (Neisseriaceae).</title>
        <authorList>
            <person name="Nyongesa S."/>
            <person name="Weber P."/>
            <person name="Bernet E."/>
            <person name="Pullido F."/>
            <person name="Nieckarz M."/>
            <person name="Delaby M."/>
            <person name="Nieves C."/>
            <person name="Viehboeck T."/>
            <person name="Krause N."/>
            <person name="Rivera-Millot A."/>
            <person name="Nakamura A."/>
            <person name="Vischer N."/>
            <person name="VanNieuwenhze M."/>
            <person name="Brun Y."/>
            <person name="Cava F."/>
            <person name="Bulgheresi S."/>
            <person name="Veyrier F."/>
        </authorList>
    </citation>
    <scope>NUCLEOTIDE SEQUENCE [LARGE SCALE GENOMIC DNA]</scope>
    <source>
        <strain evidence="1 2">SN4</strain>
    </source>
</reference>
<gene>
    <name evidence="1" type="ORF">LVJ82_17175</name>
</gene>
<organism evidence="1 2">
    <name type="scientific">Vitreoscilla massiliensis</name>
    <dbReference type="NCBI Taxonomy" id="1689272"/>
    <lineage>
        <taxon>Bacteria</taxon>
        <taxon>Pseudomonadati</taxon>
        <taxon>Pseudomonadota</taxon>
        <taxon>Betaproteobacteria</taxon>
        <taxon>Neisseriales</taxon>
        <taxon>Neisseriaceae</taxon>
        <taxon>Vitreoscilla</taxon>
    </lineage>
</organism>
<name>A0ABY4E044_9NEIS</name>
<evidence type="ECO:0000313" key="2">
    <source>
        <dbReference type="Proteomes" id="UP000832011"/>
    </source>
</evidence>
<dbReference type="EMBL" id="CP091511">
    <property type="protein sequence ID" value="UOO89152.1"/>
    <property type="molecule type" value="Genomic_DNA"/>
</dbReference>